<dbReference type="Proteomes" id="UP000245802">
    <property type="component" value="Chromosome"/>
</dbReference>
<gene>
    <name evidence="1" type="ORF">C1280_11710</name>
</gene>
<sequence>MGRTAHPVMAVQVSCSFGHRKGAAMIPCVQCNGPLVSAVQHGSFLLRCPACGANYNCTSWCAVGPTINHRVAVFREGEEATGPVLVGIGAEVWQRVRELASDGSFLHLRAAEAEPGAAPDTAI</sequence>
<dbReference type="EMBL" id="CP025958">
    <property type="protein sequence ID" value="AWM37602.1"/>
    <property type="molecule type" value="Genomic_DNA"/>
</dbReference>
<reference evidence="1 2" key="1">
    <citation type="submission" date="2018-01" db="EMBL/GenBank/DDBJ databases">
        <title>G. obscuriglobus.</title>
        <authorList>
            <person name="Franke J."/>
            <person name="Blomberg W."/>
            <person name="Selmecki A."/>
        </authorList>
    </citation>
    <scope>NUCLEOTIDE SEQUENCE [LARGE SCALE GENOMIC DNA]</scope>
    <source>
        <strain evidence="1 2">DSM 5831</strain>
    </source>
</reference>
<organism evidence="1 2">
    <name type="scientific">Gemmata obscuriglobus</name>
    <dbReference type="NCBI Taxonomy" id="114"/>
    <lineage>
        <taxon>Bacteria</taxon>
        <taxon>Pseudomonadati</taxon>
        <taxon>Planctomycetota</taxon>
        <taxon>Planctomycetia</taxon>
        <taxon>Gemmatales</taxon>
        <taxon>Gemmataceae</taxon>
        <taxon>Gemmata</taxon>
    </lineage>
</organism>
<keyword evidence="2" id="KW-1185">Reference proteome</keyword>
<proteinExistence type="predicted"/>
<dbReference type="KEGG" id="gog:C1280_11710"/>
<evidence type="ECO:0000313" key="1">
    <source>
        <dbReference type="EMBL" id="AWM37602.1"/>
    </source>
</evidence>
<evidence type="ECO:0000313" key="2">
    <source>
        <dbReference type="Proteomes" id="UP000245802"/>
    </source>
</evidence>
<dbReference type="AlphaFoldDB" id="A0A2Z3GZX1"/>
<accession>A0A2Z3GZX1</accession>
<protein>
    <submittedName>
        <fullName evidence="1">Uncharacterized protein</fullName>
    </submittedName>
</protein>
<name>A0A2Z3GZX1_9BACT</name>